<feature type="domain" description="Formyl transferase N-terminal" evidence="5">
    <location>
        <begin position="11"/>
        <end position="193"/>
    </location>
</feature>
<evidence type="ECO:0000256" key="2">
    <source>
        <dbReference type="ARBA" id="ARBA00022679"/>
    </source>
</evidence>
<evidence type="ECO:0000259" key="5">
    <source>
        <dbReference type="Pfam" id="PF00551"/>
    </source>
</evidence>
<dbReference type="EMBL" id="JBGUBD010000003">
    <property type="protein sequence ID" value="MFA9477802.1"/>
    <property type="molecule type" value="Genomic_DNA"/>
</dbReference>
<dbReference type="PANTHER" id="PTHR43369:SF2">
    <property type="entry name" value="PHOSPHORIBOSYLGLYCINAMIDE FORMYLTRANSFERASE"/>
    <property type="match status" value="1"/>
</dbReference>
<keyword evidence="2 4" id="KW-0808">Transferase</keyword>
<reference evidence="6 7" key="1">
    <citation type="submission" date="2024-08" db="EMBL/GenBank/DDBJ databases">
        <title>Whole-genome sequencing of halo(alkali)philic microorganisms from hypersaline lakes.</title>
        <authorList>
            <person name="Sorokin D.Y."/>
            <person name="Merkel A.Y."/>
            <person name="Messina E."/>
            <person name="Yakimov M."/>
        </authorList>
    </citation>
    <scope>NUCLEOTIDE SEQUENCE [LARGE SCALE GENOMIC DNA]</scope>
    <source>
        <strain evidence="6 7">AB-hyl4</strain>
    </source>
</reference>
<comment type="caution">
    <text evidence="6">The sequence shown here is derived from an EMBL/GenBank/DDBJ whole genome shotgun (WGS) entry which is preliminary data.</text>
</comment>
<organism evidence="6 7">
    <name type="scientific">Natronomicrosphaera hydrolytica</name>
    <dbReference type="NCBI Taxonomy" id="3242702"/>
    <lineage>
        <taxon>Bacteria</taxon>
        <taxon>Pseudomonadati</taxon>
        <taxon>Planctomycetota</taxon>
        <taxon>Phycisphaerae</taxon>
        <taxon>Phycisphaerales</taxon>
        <taxon>Phycisphaeraceae</taxon>
        <taxon>Natronomicrosphaera</taxon>
    </lineage>
</organism>
<dbReference type="InterPro" id="IPR036477">
    <property type="entry name" value="Formyl_transf_N_sf"/>
</dbReference>
<dbReference type="CDD" id="cd08645">
    <property type="entry name" value="FMT_core_GART"/>
    <property type="match status" value="1"/>
</dbReference>
<feature type="active site" description="Proton donor" evidence="4">
    <location>
        <position position="115"/>
    </location>
</feature>
<dbReference type="Proteomes" id="UP001575105">
    <property type="component" value="Unassembled WGS sequence"/>
</dbReference>
<comment type="caution">
    <text evidence="4">Lacks conserved residue(s) required for the propagation of feature annotation.</text>
</comment>
<evidence type="ECO:0000256" key="3">
    <source>
        <dbReference type="ARBA" id="ARBA00022755"/>
    </source>
</evidence>
<accession>A0ABV4U3A4</accession>
<keyword evidence="7" id="KW-1185">Reference proteome</keyword>
<comment type="catalytic activity">
    <reaction evidence="4">
        <text>N(1)-(5-phospho-beta-D-ribosyl)glycinamide + (6R)-10-formyltetrahydrofolate = N(2)-formyl-N(1)-(5-phospho-beta-D-ribosyl)glycinamide + (6S)-5,6,7,8-tetrahydrofolate + H(+)</text>
        <dbReference type="Rhea" id="RHEA:15053"/>
        <dbReference type="ChEBI" id="CHEBI:15378"/>
        <dbReference type="ChEBI" id="CHEBI:57453"/>
        <dbReference type="ChEBI" id="CHEBI:143788"/>
        <dbReference type="ChEBI" id="CHEBI:147286"/>
        <dbReference type="ChEBI" id="CHEBI:195366"/>
        <dbReference type="EC" id="2.1.2.2"/>
    </reaction>
</comment>
<dbReference type="NCBIfam" id="TIGR00639">
    <property type="entry name" value="PurN"/>
    <property type="match status" value="1"/>
</dbReference>
<dbReference type="EC" id="2.1.2.2" evidence="4"/>
<evidence type="ECO:0000256" key="4">
    <source>
        <dbReference type="HAMAP-Rule" id="MF_01930"/>
    </source>
</evidence>
<feature type="site" description="Raises pKa of active site His" evidence="4">
    <location>
        <position position="156"/>
    </location>
</feature>
<comment type="pathway">
    <text evidence="1 4">Purine metabolism; IMP biosynthesis via de novo pathway; N(2)-formyl-N(1)-(5-phospho-D-ribosyl)glycinamide from N(1)-(5-phospho-D-ribosyl)glycinamide (10-formyl THF route): step 1/1.</text>
</comment>
<evidence type="ECO:0000313" key="6">
    <source>
        <dbReference type="EMBL" id="MFA9477802.1"/>
    </source>
</evidence>
<name>A0ABV4U3A4_9BACT</name>
<dbReference type="HAMAP" id="MF_01930">
    <property type="entry name" value="PurN"/>
    <property type="match status" value="1"/>
</dbReference>
<feature type="binding site" evidence="4">
    <location>
        <position position="113"/>
    </location>
    <ligand>
        <name>(6R)-10-formyltetrahydrofolate</name>
        <dbReference type="ChEBI" id="CHEBI:195366"/>
    </ligand>
</feature>
<gene>
    <name evidence="4 6" type="primary">purN</name>
    <name evidence="6" type="ORF">ACERK3_05780</name>
</gene>
<sequence>MNPTIRHDTIRLAVLISGGGTTMQNLADLINVGQLNARISVVISSNDKAKGLERANNLKLPSFVVPRKGYDSPEEFSDHVFSLIRDAKADLVCLAGFLSLLHIPDDYQHRVINIHPALLPAFGGQGMYGQHVHQAVLDTGCKVTGCTVHFADNEYDRGPILIQRTCPVEDDDTPETLAGRVAEQEKLAYPEAIRLIAEGRVTIEGRRTRIAPA</sequence>
<comment type="similarity">
    <text evidence="4">Belongs to the GART family.</text>
</comment>
<evidence type="ECO:0000313" key="7">
    <source>
        <dbReference type="Proteomes" id="UP001575105"/>
    </source>
</evidence>
<protein>
    <recommendedName>
        <fullName evidence="4">Phosphoribosylglycinamide formyltransferase</fullName>
        <ecNumber evidence="4">2.1.2.2</ecNumber>
    </recommendedName>
    <alternativeName>
        <fullName evidence="4">5'-phosphoribosylglycinamide transformylase</fullName>
    </alternativeName>
    <alternativeName>
        <fullName evidence="4">GAR transformylase</fullName>
        <shortName evidence="4">GART</shortName>
    </alternativeName>
</protein>
<dbReference type="PANTHER" id="PTHR43369">
    <property type="entry name" value="PHOSPHORIBOSYLGLYCINAMIDE FORMYLTRANSFERASE"/>
    <property type="match status" value="1"/>
</dbReference>
<dbReference type="SUPFAM" id="SSF53328">
    <property type="entry name" value="Formyltransferase"/>
    <property type="match status" value="1"/>
</dbReference>
<dbReference type="InterPro" id="IPR004607">
    <property type="entry name" value="GART"/>
</dbReference>
<dbReference type="Gene3D" id="3.40.50.170">
    <property type="entry name" value="Formyl transferase, N-terminal domain"/>
    <property type="match status" value="1"/>
</dbReference>
<dbReference type="GO" id="GO:0004644">
    <property type="term" value="F:phosphoribosylglycinamide formyltransferase activity"/>
    <property type="evidence" value="ECO:0007669"/>
    <property type="project" value="UniProtKB-EC"/>
</dbReference>
<evidence type="ECO:0000256" key="1">
    <source>
        <dbReference type="ARBA" id="ARBA00005054"/>
    </source>
</evidence>
<dbReference type="RefSeq" id="WP_425344727.1">
    <property type="nucleotide sequence ID" value="NZ_JBGUBD010000003.1"/>
</dbReference>
<dbReference type="InterPro" id="IPR002376">
    <property type="entry name" value="Formyl_transf_N"/>
</dbReference>
<comment type="function">
    <text evidence="4">Catalyzes the transfer of a formyl group from 10-formyltetrahydrofolate to 5-phospho-ribosyl-glycinamide (GAR), producing 5-phospho-ribosyl-N-formylglycinamide (FGAR) and tetrahydrofolate.</text>
</comment>
<proteinExistence type="inferred from homology"/>
<keyword evidence="3 4" id="KW-0658">Purine biosynthesis</keyword>
<dbReference type="Pfam" id="PF00551">
    <property type="entry name" value="Formyl_trans_N"/>
    <property type="match status" value="1"/>
</dbReference>